<evidence type="ECO:0000256" key="6">
    <source>
        <dbReference type="ARBA" id="ARBA00022692"/>
    </source>
</evidence>
<keyword evidence="8" id="KW-0851">Voltage-gated channel</keyword>
<evidence type="ECO:0000256" key="2">
    <source>
        <dbReference type="ARBA" id="ARBA00022448"/>
    </source>
</evidence>
<dbReference type="GeneID" id="83213178"/>
<dbReference type="InterPro" id="IPR050599">
    <property type="entry name" value="VDCC_alpha-1_subunit"/>
</dbReference>
<feature type="region of interest" description="Disordered" evidence="16">
    <location>
        <begin position="181"/>
        <end position="217"/>
    </location>
</feature>
<comment type="caution">
    <text evidence="19">The sequence shown here is derived from an EMBL/GenBank/DDBJ whole genome shotgun (WGS) entry which is preliminary data.</text>
</comment>
<dbReference type="EMBL" id="JARTCD010000024">
    <property type="protein sequence ID" value="KAJ8658414.1"/>
    <property type="molecule type" value="Genomic_DNA"/>
</dbReference>
<feature type="transmembrane region" description="Helical" evidence="17">
    <location>
        <begin position="653"/>
        <end position="675"/>
    </location>
</feature>
<feature type="transmembrane region" description="Helical" evidence="17">
    <location>
        <begin position="1454"/>
        <end position="1473"/>
    </location>
</feature>
<keyword evidence="4" id="KW-0109">Calcium transport</keyword>
<dbReference type="Gene3D" id="1.10.287.70">
    <property type="match status" value="4"/>
</dbReference>
<feature type="compositionally biased region" description="Low complexity" evidence="16">
    <location>
        <begin position="10"/>
        <end position="23"/>
    </location>
</feature>
<dbReference type="SUPFAM" id="SSF81324">
    <property type="entry name" value="Voltage-gated potassium channels"/>
    <property type="match status" value="4"/>
</dbReference>
<evidence type="ECO:0000313" key="19">
    <source>
        <dbReference type="EMBL" id="KAJ8658414.1"/>
    </source>
</evidence>
<reference evidence="19 20" key="1">
    <citation type="submission" date="2023-03" db="EMBL/GenBank/DDBJ databases">
        <title>Genome sequence of Lichtheimia ornata CBS 291.66.</title>
        <authorList>
            <person name="Mohabir J.T."/>
            <person name="Shea T.P."/>
            <person name="Kurbessoian T."/>
            <person name="Berby B."/>
            <person name="Fontaine J."/>
            <person name="Livny J."/>
            <person name="Gnirke A."/>
            <person name="Stajich J.E."/>
            <person name="Cuomo C.A."/>
        </authorList>
    </citation>
    <scope>NUCLEOTIDE SEQUENCE [LARGE SCALE GENOMIC DNA]</scope>
    <source>
        <strain evidence="19">CBS 291.66</strain>
    </source>
</reference>
<dbReference type="Gene3D" id="1.20.120.350">
    <property type="entry name" value="Voltage-gated potassium channels. Chain C"/>
    <property type="match status" value="4"/>
</dbReference>
<feature type="transmembrane region" description="Helical" evidence="17">
    <location>
        <begin position="299"/>
        <end position="322"/>
    </location>
</feature>
<keyword evidence="12" id="KW-0325">Glycoprotein</keyword>
<keyword evidence="5" id="KW-0107">Calcium channel</keyword>
<feature type="transmembrane region" description="Helical" evidence="17">
    <location>
        <begin position="381"/>
        <end position="400"/>
    </location>
</feature>
<name>A0AAD7XVC0_9FUNG</name>
<gene>
    <name evidence="19" type="ORF">O0I10_005766</name>
</gene>
<dbReference type="PANTHER" id="PTHR45628:SF7">
    <property type="entry name" value="VOLTAGE-DEPENDENT CALCIUM CHANNEL TYPE A SUBUNIT ALPHA-1"/>
    <property type="match status" value="1"/>
</dbReference>
<feature type="region of interest" description="Disordered" evidence="16">
    <location>
        <begin position="138"/>
        <end position="160"/>
    </location>
</feature>
<feature type="transmembrane region" description="Helical" evidence="17">
    <location>
        <begin position="1341"/>
        <end position="1363"/>
    </location>
</feature>
<feature type="compositionally biased region" description="Low complexity" evidence="16">
    <location>
        <begin position="192"/>
        <end position="203"/>
    </location>
</feature>
<feature type="domain" description="Ion transport" evidence="18">
    <location>
        <begin position="627"/>
        <end position="857"/>
    </location>
</feature>
<accession>A0AAD7XVC0</accession>
<feature type="domain" description="Ion transport" evidence="18">
    <location>
        <begin position="1085"/>
        <end position="1370"/>
    </location>
</feature>
<keyword evidence="11 17" id="KW-0472">Membrane</keyword>
<feature type="transmembrane region" description="Helical" evidence="17">
    <location>
        <begin position="742"/>
        <end position="767"/>
    </location>
</feature>
<dbReference type="RefSeq" id="XP_058343327.1">
    <property type="nucleotide sequence ID" value="XM_058485804.1"/>
</dbReference>
<feature type="transmembrane region" description="Helical" evidence="17">
    <location>
        <begin position="1082"/>
        <end position="1104"/>
    </location>
</feature>
<dbReference type="Proteomes" id="UP001234581">
    <property type="component" value="Unassembled WGS sequence"/>
</dbReference>
<feature type="transmembrane region" description="Helical" evidence="17">
    <location>
        <begin position="1635"/>
        <end position="1660"/>
    </location>
</feature>
<evidence type="ECO:0000256" key="9">
    <source>
        <dbReference type="ARBA" id="ARBA00022989"/>
    </source>
</evidence>
<keyword evidence="2" id="KW-0813">Transport</keyword>
<keyword evidence="13" id="KW-0407">Ion channel</keyword>
<keyword evidence="20" id="KW-1185">Reference proteome</keyword>
<evidence type="ECO:0000256" key="14">
    <source>
        <dbReference type="ARBA" id="ARBA00061395"/>
    </source>
</evidence>
<organism evidence="19 20">
    <name type="scientific">Lichtheimia ornata</name>
    <dbReference type="NCBI Taxonomy" id="688661"/>
    <lineage>
        <taxon>Eukaryota</taxon>
        <taxon>Fungi</taxon>
        <taxon>Fungi incertae sedis</taxon>
        <taxon>Mucoromycota</taxon>
        <taxon>Mucoromycotina</taxon>
        <taxon>Mucoromycetes</taxon>
        <taxon>Mucorales</taxon>
        <taxon>Lichtheimiaceae</taxon>
        <taxon>Lichtheimia</taxon>
    </lineage>
</organism>
<feature type="transmembrane region" description="Helical" evidence="17">
    <location>
        <begin position="1209"/>
        <end position="1237"/>
    </location>
</feature>
<dbReference type="Pfam" id="PF00520">
    <property type="entry name" value="Ion_trans"/>
    <property type="match status" value="4"/>
</dbReference>
<evidence type="ECO:0000256" key="11">
    <source>
        <dbReference type="ARBA" id="ARBA00023136"/>
    </source>
</evidence>
<feature type="transmembrane region" description="Helical" evidence="17">
    <location>
        <begin position="1125"/>
        <end position="1144"/>
    </location>
</feature>
<evidence type="ECO:0000256" key="4">
    <source>
        <dbReference type="ARBA" id="ARBA00022568"/>
    </source>
</evidence>
<evidence type="ECO:0000256" key="8">
    <source>
        <dbReference type="ARBA" id="ARBA00022882"/>
    </source>
</evidence>
<feature type="transmembrane region" description="Helical" evidence="17">
    <location>
        <begin position="1421"/>
        <end position="1442"/>
    </location>
</feature>
<feature type="compositionally biased region" description="Basic and acidic residues" evidence="16">
    <location>
        <begin position="1929"/>
        <end position="1946"/>
    </location>
</feature>
<dbReference type="FunFam" id="1.10.287.70:FF:000093">
    <property type="entry name" value="Calcium channel subunit Cch1"/>
    <property type="match status" value="1"/>
</dbReference>
<feature type="compositionally biased region" description="Pro residues" evidence="16">
    <location>
        <begin position="49"/>
        <end position="60"/>
    </location>
</feature>
<proteinExistence type="inferred from homology"/>
<feature type="region of interest" description="Disordered" evidence="16">
    <location>
        <begin position="1890"/>
        <end position="1946"/>
    </location>
</feature>
<evidence type="ECO:0000256" key="16">
    <source>
        <dbReference type="SAM" id="MobiDB-lite"/>
    </source>
</evidence>
<comment type="subcellular location">
    <subcellularLocation>
        <location evidence="1">Cell membrane</location>
        <topology evidence="1">Multi-pass membrane protein</topology>
    </subcellularLocation>
</comment>
<dbReference type="InterPro" id="IPR027359">
    <property type="entry name" value="Volt_channel_dom_sf"/>
</dbReference>
<dbReference type="GO" id="GO:0098703">
    <property type="term" value="P:calcium ion import across plasma membrane"/>
    <property type="evidence" value="ECO:0007669"/>
    <property type="project" value="TreeGrafter"/>
</dbReference>
<feature type="domain" description="Ion transport" evidence="18">
    <location>
        <begin position="256"/>
        <end position="579"/>
    </location>
</feature>
<comment type="similarity">
    <text evidence="14">Belongs to the calcium channel alpha-1 subunit (TC 1.A.1.11) family.</text>
</comment>
<feature type="transmembrane region" description="Helical" evidence="17">
    <location>
        <begin position="820"/>
        <end position="847"/>
    </location>
</feature>
<feature type="transmembrane region" description="Helical" evidence="17">
    <location>
        <begin position="1485"/>
        <end position="1504"/>
    </location>
</feature>
<dbReference type="GO" id="GO:0008331">
    <property type="term" value="F:high voltage-gated calcium channel activity"/>
    <property type="evidence" value="ECO:0007669"/>
    <property type="project" value="TreeGrafter"/>
</dbReference>
<feature type="transmembrane region" description="Helical" evidence="17">
    <location>
        <begin position="412"/>
        <end position="435"/>
    </location>
</feature>
<dbReference type="InterPro" id="IPR005821">
    <property type="entry name" value="Ion_trans_dom"/>
</dbReference>
<feature type="transmembrane region" description="Helical" evidence="17">
    <location>
        <begin position="1537"/>
        <end position="1564"/>
    </location>
</feature>
<feature type="domain" description="Ion transport" evidence="18">
    <location>
        <begin position="1421"/>
        <end position="1668"/>
    </location>
</feature>
<evidence type="ECO:0000256" key="1">
    <source>
        <dbReference type="ARBA" id="ARBA00004651"/>
    </source>
</evidence>
<dbReference type="GO" id="GO:0005891">
    <property type="term" value="C:voltage-gated calcium channel complex"/>
    <property type="evidence" value="ECO:0007669"/>
    <property type="project" value="TreeGrafter"/>
</dbReference>
<evidence type="ECO:0000256" key="7">
    <source>
        <dbReference type="ARBA" id="ARBA00022837"/>
    </source>
</evidence>
<keyword evidence="6 17" id="KW-0812">Transmembrane</keyword>
<feature type="transmembrane region" description="Helical" evidence="17">
    <location>
        <begin position="258"/>
        <end position="279"/>
    </location>
</feature>
<sequence length="1958" mass="223022">MSISRNHLQGGSSSGDTSSRLSSNNPYRDLEAQQQPNLVNDATPIQQQQPPPSSSRPPPNAFMTFAIRERPKPDVSVVRRNTIATNPVPIEEFDALFDEQQQPLYRRPSRAESIASLAAHSQYDSNEEQDYSDTARLTANMAGDDPSPTQPPRRNQSLRKVATVLRRVSRRVVNNNTMATIDEQPMIQESIPMTSTSKDTPSSPSSPPPPPPPTQQIMPLVQRQRKSRGIILAGKSLGIFGPENPLRRMFAKMLQWRWMETLMMLIIAAHGIVLLIVGWGNNPQPEPPAHWGETWDQFVLLGIFCFYTLSVAIRIITFGFLFSPKPIDVTDENGSSIPVIPPLAFMRHSWNRIDLLSVMCYWIDLGLTCAGQVIIGDTRRILIFKALSAMILLRLLLITNSNRVILQSLKKAGPLLVNVSSFVLFFFVIFAIVGVQAFKGSFLRHCVWHDPDDPTNIQELQQYCGGYMEDGVEKPYLLKDGTPGPWSKGFICQEGLVCQETENPFGGTISFDNIFSSMLIIVIIAGNQTWTDRMYDMMDAEYFVVSLYFTVIVIIMNYWLINLFVAVINEMFAKVREDSQHSAFTASRGKPVLADAAEGWSIGQGGSGKSGSKSRILANLVRYTKPFWVLLVAIDLIVMGLKNNDMTDEQLELIDTAELIFSIAFLIEIILRFFAEFPHWRKFFHSKTNRTDLLIAVITCIIRIPPIHDNRPVYAWLTGFQVLRIYRVVLSIPRIRTLSVRVLGSAWGLINLVFFIVLATILCAIMAFQLFEGMMNDSDEEMRFFSIYNSFVALNQLFSGEDWTTVLYNAMESSVPSRTAAITALFLVLWFLCSNFILVNMFIAVLMENFETAEEEKRMRQVDQYARQQEHVEKHDPVISRWNIYRYFRAKPKGVNVGNMPTNLVLPAKKTTIRDFMNADVIKSHADMEKQPGVLQGTRPRDTKRFSGVRGFLDNLLHRGGGHNDASASPNGTRKSFMLDDRNPLDQFHTFYDTRKSADMDPASIRQILEAPRDATAAGIAEAVMLDVEERRAQRQEFIAAHPTYDKSLYIFNPSNPIRRWCQMMVPPSRGERYFGAQPSLVASWIFFGIISCSVVTTVVLTIYNSPVYQFKNRDNPAHLMVFSHIDWAFTFIFTAEFIIKVIADGVLLAPNAYLLNGWNILDLFVLISLYLSNFGNFASSTGVERAFRAFKALRALRLINLLRPAREMFTVILVKGLPHIIDAGILCIFLIIPFALYGQNLFQGLFYFCNDDGDDITTKSLCVYEGMLGTQEPMPEDTEIYAPRIWDNPYVYSFDSFWKGLLVLVEIASGEGWIDVLEVSMSIVGKDMSPQQDASQLSGIFFMVYNIAGSIMVISLFLGVVLENFSRRNGTAYMTADQRRWLDLKKLLSQMRPAKRPRKIPTSWLRKWCFDVVVDKRSKFYKFMTGAIVLNILFLCTEFDQDDDIPGYNTARGYVFLLFVGIYWIEIIIKFLGLGWNSFRRNLWNLYDLIVVSGSTVTIITSFGDQEQQVTVEAQKLFMTALCFKLVQRSDSLNQLFTIIAASAYQIVNVFAVWFIVLTTYCIMFMEIFALTKYGTQATTEHVNFRSYANTMISLVRFSTGEAWNTVMHDFTVESPDCVVSDNYLDSDCGSKSWAYFLFLSFNIISMYIFTAIFVAVVADNFSYVYQIASNFSLVNRDEIRKYPFYIAYVDINRIGYIEPKQYIGFWRKLSGAFRIRIYDHEFSYKSLHEECALDERLLDPSENQYQVRVDLHRLRARLNALDKAEIHQRKHDLDCLYWEAALSEGPKGVSFNEMLLMIARRKLVIPENAFLLEELLNNQKREEAVEALIKIDRVKGMIETIALRKKFLKHLESKKKSRVAAPPAIVVNQHRISRPLNMMDLYSAPPTPATPTADFSSRMFDDNASMGSGGDLRSPTFDRSLQAGPYHPRDSEATGRTSESNERVVWHDMLQNELKQ</sequence>
<keyword evidence="10" id="KW-0406">Ion transport</keyword>
<protein>
    <recommendedName>
        <fullName evidence="15">Calcium-channel protein CCH1</fullName>
    </recommendedName>
</protein>
<keyword evidence="9 17" id="KW-1133">Transmembrane helix</keyword>
<evidence type="ECO:0000256" key="13">
    <source>
        <dbReference type="ARBA" id="ARBA00023303"/>
    </source>
</evidence>
<keyword evidence="3" id="KW-1003">Cell membrane</keyword>
<evidence type="ECO:0000259" key="18">
    <source>
        <dbReference type="Pfam" id="PF00520"/>
    </source>
</evidence>
<evidence type="ECO:0000256" key="15">
    <source>
        <dbReference type="ARBA" id="ARBA00067459"/>
    </source>
</evidence>
<evidence type="ECO:0000313" key="20">
    <source>
        <dbReference type="Proteomes" id="UP001234581"/>
    </source>
</evidence>
<keyword evidence="7" id="KW-0106">Calcium</keyword>
<feature type="transmembrane region" description="Helical" evidence="17">
    <location>
        <begin position="514"/>
        <end position="530"/>
    </location>
</feature>
<evidence type="ECO:0000256" key="10">
    <source>
        <dbReference type="ARBA" id="ARBA00023065"/>
    </source>
</evidence>
<feature type="region of interest" description="Disordered" evidence="16">
    <location>
        <begin position="1"/>
        <end position="61"/>
    </location>
</feature>
<feature type="transmembrane region" description="Helical" evidence="17">
    <location>
        <begin position="623"/>
        <end position="641"/>
    </location>
</feature>
<feature type="transmembrane region" description="Helical" evidence="17">
    <location>
        <begin position="542"/>
        <end position="561"/>
    </location>
</feature>
<feature type="compositionally biased region" description="Pro residues" evidence="16">
    <location>
        <begin position="204"/>
        <end position="214"/>
    </location>
</feature>
<evidence type="ECO:0000256" key="5">
    <source>
        <dbReference type="ARBA" id="ARBA00022673"/>
    </source>
</evidence>
<evidence type="ECO:0000256" key="3">
    <source>
        <dbReference type="ARBA" id="ARBA00022475"/>
    </source>
</evidence>
<dbReference type="PANTHER" id="PTHR45628">
    <property type="entry name" value="VOLTAGE-DEPENDENT CALCIUM CHANNEL TYPE A SUBUNIT ALPHA-1"/>
    <property type="match status" value="1"/>
</dbReference>
<evidence type="ECO:0000256" key="17">
    <source>
        <dbReference type="SAM" id="Phobius"/>
    </source>
</evidence>
<evidence type="ECO:0000256" key="12">
    <source>
        <dbReference type="ARBA" id="ARBA00023180"/>
    </source>
</evidence>